<comment type="caution">
    <text evidence="1">The sequence shown here is derived from an EMBL/GenBank/DDBJ whole genome shotgun (WGS) entry which is preliminary data.</text>
</comment>
<evidence type="ECO:0000313" key="1">
    <source>
        <dbReference type="EMBL" id="PSH59813.1"/>
    </source>
</evidence>
<accession>A0A2P7B021</accession>
<organism evidence="1 2">
    <name type="scientific">Phyllobacterium endophyticum</name>
    <dbReference type="NCBI Taxonomy" id="1149773"/>
    <lineage>
        <taxon>Bacteria</taxon>
        <taxon>Pseudomonadati</taxon>
        <taxon>Pseudomonadota</taxon>
        <taxon>Alphaproteobacteria</taxon>
        <taxon>Hyphomicrobiales</taxon>
        <taxon>Phyllobacteriaceae</taxon>
        <taxon>Phyllobacterium</taxon>
    </lineage>
</organism>
<name>A0A2P7B021_9HYPH</name>
<keyword evidence="2" id="KW-1185">Reference proteome</keyword>
<dbReference type="EMBL" id="PGGN01000001">
    <property type="protein sequence ID" value="PSH59813.1"/>
    <property type="molecule type" value="Genomic_DNA"/>
</dbReference>
<reference evidence="2" key="1">
    <citation type="submission" date="2017-11" db="EMBL/GenBank/DDBJ databases">
        <authorList>
            <person name="Kuznetsova I."/>
            <person name="Sazanova A."/>
            <person name="Chirak E."/>
            <person name="Safronova V."/>
            <person name="Willems A."/>
        </authorList>
    </citation>
    <scope>NUCLEOTIDE SEQUENCE [LARGE SCALE GENOMIC DNA]</scope>
    <source>
        <strain evidence="2">PEPV15</strain>
    </source>
</reference>
<dbReference type="AlphaFoldDB" id="A0A2P7B021"/>
<dbReference type="RefSeq" id="WP_106715117.1">
    <property type="nucleotide sequence ID" value="NZ_JACHXT010000002.1"/>
</dbReference>
<evidence type="ECO:0000313" key="2">
    <source>
        <dbReference type="Proteomes" id="UP000241158"/>
    </source>
</evidence>
<sequence length="89" mass="10221">MRTYHHFRQSLVEPGSLVIKLYRSDGNIRSYIRQIARPGSDDVIFPGEEMEPEQAFRVAENHKADGESKPVFVELAEGVEWHPAWGKLI</sequence>
<proteinExistence type="predicted"/>
<dbReference type="OrthoDB" id="7960576at2"/>
<protein>
    <submittedName>
        <fullName evidence="1">Uncharacterized protein</fullName>
    </submittedName>
</protein>
<dbReference type="Proteomes" id="UP000241158">
    <property type="component" value="Unassembled WGS sequence"/>
</dbReference>
<gene>
    <name evidence="1" type="ORF">CU100_03375</name>
</gene>